<comment type="caution">
    <text evidence="12">The sequence shown here is derived from an EMBL/GenBank/DDBJ whole genome shotgun (WGS) entry which is preliminary data.</text>
</comment>
<evidence type="ECO:0000256" key="2">
    <source>
        <dbReference type="ARBA" id="ARBA00022598"/>
    </source>
</evidence>
<dbReference type="Pfam" id="PF03485">
    <property type="entry name" value="Arg_tRNA_synt_N"/>
    <property type="match status" value="1"/>
</dbReference>
<dbReference type="InterPro" id="IPR009080">
    <property type="entry name" value="tRNAsynth_Ia_anticodon-bd"/>
</dbReference>
<comment type="similarity">
    <text evidence="1 8 9">Belongs to the class-I aminoacyl-tRNA synthetase family.</text>
</comment>
<evidence type="ECO:0000256" key="8">
    <source>
        <dbReference type="HAMAP-Rule" id="MF_00123"/>
    </source>
</evidence>
<comment type="caution">
    <text evidence="8">Lacks conserved residue(s) required for the propagation of feature annotation.</text>
</comment>
<evidence type="ECO:0000256" key="5">
    <source>
        <dbReference type="ARBA" id="ARBA00022917"/>
    </source>
</evidence>
<name>A0A402B039_9CHLR</name>
<dbReference type="PANTHER" id="PTHR11956">
    <property type="entry name" value="ARGINYL-TRNA SYNTHETASE"/>
    <property type="match status" value="1"/>
</dbReference>
<dbReference type="GO" id="GO:0004814">
    <property type="term" value="F:arginine-tRNA ligase activity"/>
    <property type="evidence" value="ECO:0007669"/>
    <property type="project" value="UniProtKB-UniRule"/>
</dbReference>
<gene>
    <name evidence="8" type="primary">argS</name>
    <name evidence="12" type="ORF">KDA_01990</name>
</gene>
<evidence type="ECO:0000313" key="13">
    <source>
        <dbReference type="Proteomes" id="UP000287171"/>
    </source>
</evidence>
<accession>A0A402B039</accession>
<protein>
    <recommendedName>
        <fullName evidence="8">Arginine--tRNA ligase</fullName>
        <ecNumber evidence="8">6.1.1.19</ecNumber>
    </recommendedName>
    <alternativeName>
        <fullName evidence="8">Arginyl-tRNA synthetase</fullName>
        <shortName evidence="8">ArgRS</shortName>
    </alternativeName>
</protein>
<keyword evidence="6 8" id="KW-0030">Aminoacyl-tRNA synthetase</keyword>
<dbReference type="InterPro" id="IPR001278">
    <property type="entry name" value="Arg-tRNA-ligase"/>
</dbReference>
<evidence type="ECO:0000256" key="3">
    <source>
        <dbReference type="ARBA" id="ARBA00022741"/>
    </source>
</evidence>
<dbReference type="InterPro" id="IPR014729">
    <property type="entry name" value="Rossmann-like_a/b/a_fold"/>
</dbReference>
<dbReference type="Pfam" id="PF05746">
    <property type="entry name" value="DALR_1"/>
    <property type="match status" value="1"/>
</dbReference>
<dbReference type="RefSeq" id="WP_126625390.1">
    <property type="nucleotide sequence ID" value="NZ_BIFT01000001.1"/>
</dbReference>
<keyword evidence="4 8" id="KW-0067">ATP-binding</keyword>
<dbReference type="GO" id="GO:0005737">
    <property type="term" value="C:cytoplasm"/>
    <property type="evidence" value="ECO:0007669"/>
    <property type="project" value="UniProtKB-SubCell"/>
</dbReference>
<dbReference type="InterPro" id="IPR035684">
    <property type="entry name" value="ArgRS_core"/>
</dbReference>
<dbReference type="Gene3D" id="1.10.730.10">
    <property type="entry name" value="Isoleucyl-tRNA Synthetase, Domain 1"/>
    <property type="match status" value="1"/>
</dbReference>
<dbReference type="SUPFAM" id="SSF47323">
    <property type="entry name" value="Anticodon-binding domain of a subclass of class I aminoacyl-tRNA synthetases"/>
    <property type="match status" value="1"/>
</dbReference>
<keyword evidence="8" id="KW-0963">Cytoplasm</keyword>
<dbReference type="SUPFAM" id="SSF55190">
    <property type="entry name" value="Arginyl-tRNA synthetase (ArgRS), N-terminal 'additional' domain"/>
    <property type="match status" value="1"/>
</dbReference>
<keyword evidence="5 8" id="KW-0648">Protein biosynthesis</keyword>
<dbReference type="InterPro" id="IPR005148">
    <property type="entry name" value="Arg-tRNA-synth_N"/>
</dbReference>
<evidence type="ECO:0000256" key="7">
    <source>
        <dbReference type="ARBA" id="ARBA00049339"/>
    </source>
</evidence>
<organism evidence="12 13">
    <name type="scientific">Dictyobacter alpinus</name>
    <dbReference type="NCBI Taxonomy" id="2014873"/>
    <lineage>
        <taxon>Bacteria</taxon>
        <taxon>Bacillati</taxon>
        <taxon>Chloroflexota</taxon>
        <taxon>Ktedonobacteria</taxon>
        <taxon>Ktedonobacterales</taxon>
        <taxon>Dictyobacteraceae</taxon>
        <taxon>Dictyobacter</taxon>
    </lineage>
</organism>
<dbReference type="EMBL" id="BIFT01000001">
    <property type="protein sequence ID" value="GCE24715.1"/>
    <property type="molecule type" value="Genomic_DNA"/>
</dbReference>
<evidence type="ECO:0000256" key="6">
    <source>
        <dbReference type="ARBA" id="ARBA00023146"/>
    </source>
</evidence>
<feature type="domain" description="Arginyl tRNA synthetase N-terminal" evidence="11">
    <location>
        <begin position="20"/>
        <end position="110"/>
    </location>
</feature>
<evidence type="ECO:0000256" key="4">
    <source>
        <dbReference type="ARBA" id="ARBA00022840"/>
    </source>
</evidence>
<evidence type="ECO:0000259" key="10">
    <source>
        <dbReference type="SMART" id="SM00836"/>
    </source>
</evidence>
<proteinExistence type="inferred from homology"/>
<evidence type="ECO:0000313" key="12">
    <source>
        <dbReference type="EMBL" id="GCE24715.1"/>
    </source>
</evidence>
<dbReference type="HAMAP" id="MF_00123">
    <property type="entry name" value="Arg_tRNA_synth"/>
    <property type="match status" value="1"/>
</dbReference>
<dbReference type="FunFam" id="1.10.730.10:FF:000006">
    <property type="entry name" value="Arginyl-tRNA synthetase 2, mitochondrial"/>
    <property type="match status" value="1"/>
</dbReference>
<dbReference type="Pfam" id="PF00750">
    <property type="entry name" value="tRNA-synt_1d"/>
    <property type="match status" value="1"/>
</dbReference>
<dbReference type="InterPro" id="IPR036695">
    <property type="entry name" value="Arg-tRNA-synth_N_sf"/>
</dbReference>
<dbReference type="EC" id="6.1.1.19" evidence="8"/>
<dbReference type="GO" id="GO:0005524">
    <property type="term" value="F:ATP binding"/>
    <property type="evidence" value="ECO:0007669"/>
    <property type="project" value="UniProtKB-UniRule"/>
</dbReference>
<dbReference type="Gene3D" id="3.40.50.620">
    <property type="entry name" value="HUPs"/>
    <property type="match status" value="1"/>
</dbReference>
<evidence type="ECO:0000259" key="11">
    <source>
        <dbReference type="SMART" id="SM01016"/>
    </source>
</evidence>
<dbReference type="GO" id="GO:0006420">
    <property type="term" value="P:arginyl-tRNA aminoacylation"/>
    <property type="evidence" value="ECO:0007669"/>
    <property type="project" value="UniProtKB-UniRule"/>
</dbReference>
<dbReference type="Proteomes" id="UP000287171">
    <property type="component" value="Unassembled WGS sequence"/>
</dbReference>
<dbReference type="SMART" id="SM00836">
    <property type="entry name" value="DALR_1"/>
    <property type="match status" value="1"/>
</dbReference>
<evidence type="ECO:0000256" key="1">
    <source>
        <dbReference type="ARBA" id="ARBA00005594"/>
    </source>
</evidence>
<keyword evidence="2 8" id="KW-0436">Ligase</keyword>
<dbReference type="SUPFAM" id="SSF52374">
    <property type="entry name" value="Nucleotidylyl transferase"/>
    <property type="match status" value="1"/>
</dbReference>
<feature type="domain" description="DALR anticodon binding" evidence="10">
    <location>
        <begin position="571"/>
        <end position="692"/>
    </location>
</feature>
<comment type="catalytic activity">
    <reaction evidence="7 8">
        <text>tRNA(Arg) + L-arginine + ATP = L-arginyl-tRNA(Arg) + AMP + diphosphate</text>
        <dbReference type="Rhea" id="RHEA:20301"/>
        <dbReference type="Rhea" id="RHEA-COMP:9658"/>
        <dbReference type="Rhea" id="RHEA-COMP:9673"/>
        <dbReference type="ChEBI" id="CHEBI:30616"/>
        <dbReference type="ChEBI" id="CHEBI:32682"/>
        <dbReference type="ChEBI" id="CHEBI:33019"/>
        <dbReference type="ChEBI" id="CHEBI:78442"/>
        <dbReference type="ChEBI" id="CHEBI:78513"/>
        <dbReference type="ChEBI" id="CHEBI:456215"/>
        <dbReference type="EC" id="6.1.1.19"/>
    </reaction>
</comment>
<evidence type="ECO:0000256" key="9">
    <source>
        <dbReference type="RuleBase" id="RU363038"/>
    </source>
</evidence>
<dbReference type="AlphaFoldDB" id="A0A402B039"/>
<reference evidence="13" key="1">
    <citation type="submission" date="2018-12" db="EMBL/GenBank/DDBJ databases">
        <title>Tengunoibacter tsumagoiensis gen. nov., sp. nov., Dictyobacter kobayashii sp. nov., D. alpinus sp. nov., and D. joshuensis sp. nov. and description of Dictyobacteraceae fam. nov. within the order Ktedonobacterales isolated from Tengu-no-mugimeshi.</title>
        <authorList>
            <person name="Wang C.M."/>
            <person name="Zheng Y."/>
            <person name="Sakai Y."/>
            <person name="Toyoda A."/>
            <person name="Minakuchi Y."/>
            <person name="Abe K."/>
            <person name="Yokota A."/>
            <person name="Yabe S."/>
        </authorList>
    </citation>
    <scope>NUCLEOTIDE SEQUENCE [LARGE SCALE GENOMIC DNA]</scope>
    <source>
        <strain evidence="13">Uno16</strain>
    </source>
</reference>
<sequence>MTVSSEAHSMTETSAQDIHAYLIGIMQQAVATFLEQEQIEFDAAQLPIDLRLSAQASFGDYSIPVMAWSGKLKRPPLKIAEALQAILQAHPQPIIQEVTATKPGYLNIRLNRPTVGQSIIERVLEAGPDYGQHEVSIGTKVIVEHTNINSNKAAHVGHLRNSCIGDTVVRMLRSQGYQVEADNYIDDSGVQVADVVVGFTMLQRGLFDLAGGNEQQPDESFDYYCSRVYTTISKIYDNKESELGQMAARLRKEVLHSIEHGEEPESGPDYPVMAADISHQIVQAHLKTMSRLNISYDVLPWESAILRAGLWQHTFEMLKERGLLEKPETGHAAGCWILPFGEGESQTSEGDRNSDKILVRSDGTATYTAKDIAYQLWKFGLADQLGVEFHFVPWGIQHDGRKLWTMRTPNDTLLKQNTDEAPATKFGHAKKVINVIDGRQSYLQQVVYESLRRLGYEEQADNSKHLAYEVVTLSASTAAQLGIDTSDGREYYAMSGRKGIEIKADDLINAAIESMKEVAKKNNKPDLSDETAAILASSAIRYFMIRFNLQQIIALDMDEVLRPNGDTGVYLQYAYARANSIRRRLQDSGYTIPTTLEQLPEQLEQSEWDLLRHLDAYPRRLAEYAEQLAPAMLASYTYDLAAHFSDFYEHTAPIVKETDEQVKAFRTLLVQATAQTMNNALRVLGFEPLERI</sequence>
<dbReference type="PRINTS" id="PR01038">
    <property type="entry name" value="TRNASYNTHARG"/>
</dbReference>
<dbReference type="Gene3D" id="3.30.1360.70">
    <property type="entry name" value="Arginyl tRNA synthetase N-terminal domain"/>
    <property type="match status" value="1"/>
</dbReference>
<dbReference type="InterPro" id="IPR008909">
    <property type="entry name" value="DALR_anticod-bd"/>
</dbReference>
<comment type="subcellular location">
    <subcellularLocation>
        <location evidence="8">Cytoplasm</location>
    </subcellularLocation>
</comment>
<keyword evidence="13" id="KW-1185">Reference proteome</keyword>
<comment type="subunit">
    <text evidence="8">Monomer.</text>
</comment>
<dbReference type="PANTHER" id="PTHR11956:SF5">
    <property type="entry name" value="ARGININE--TRNA LIGASE, CYTOPLASMIC"/>
    <property type="match status" value="1"/>
</dbReference>
<dbReference type="SMART" id="SM01016">
    <property type="entry name" value="Arg_tRNA_synt_N"/>
    <property type="match status" value="1"/>
</dbReference>
<dbReference type="OrthoDB" id="9805987at2"/>
<keyword evidence="3 8" id="KW-0547">Nucleotide-binding</keyword>